<feature type="transmembrane region" description="Helical" evidence="1">
    <location>
        <begin position="91"/>
        <end position="113"/>
    </location>
</feature>
<keyword evidence="1" id="KW-0812">Transmembrane</keyword>
<evidence type="ECO:0000313" key="2">
    <source>
        <dbReference type="EnsemblMetazoa" id="AALFPA23_022480.P33383"/>
    </source>
</evidence>
<dbReference type="Proteomes" id="UP000069940">
    <property type="component" value="Unassembled WGS sequence"/>
</dbReference>
<protein>
    <recommendedName>
        <fullName evidence="4">Odorant receptor</fullName>
    </recommendedName>
</protein>
<name>A0ABM1ZXC8_AEDAL</name>
<proteinExistence type="predicted"/>
<evidence type="ECO:0000256" key="1">
    <source>
        <dbReference type="SAM" id="Phobius"/>
    </source>
</evidence>
<sequence length="414" mass="47080">MFTIVRFPQNSIRSRLDKIRQFWSNEGPGGDCFWLLDLFTLVGGINSATTCRFKWGHYIRYLSNSVYLYLGFVFLLQVIHSLQHQKDDVTLVVFECLKLFIYIVAVTKILMLAHVQKPVAIVKNFIIGNSVTSGNDSFDELEQRMFENRARTTIKLSIAMILSNVVAFSVPNSATEKVLGLPPLLQGFRQPMSSILRYLAIYCIPLGLVSRFFTNFTTLVTLLLGMRAKLRMLAYRFAQILVQTGVDADYTLERIDRDLRATLGQQMEYWRVLNDLKHLVGKLFFLVHYSSVFTVGAFLFNALQTGMNIFSAQLASGAVFFLLEHYFQCSLVETLQDEVDTIGDIIYELCAKLPYSKEHHSEYVQMRSSLMIIWMNTISGVSMSSYGLSNISTLTFVDLAHTAYAVLTFFTSVG</sequence>
<dbReference type="GeneID" id="115263541"/>
<feature type="transmembrane region" description="Helical" evidence="1">
    <location>
        <begin position="61"/>
        <end position="79"/>
    </location>
</feature>
<evidence type="ECO:0008006" key="4">
    <source>
        <dbReference type="Google" id="ProtNLM"/>
    </source>
</evidence>
<keyword evidence="1" id="KW-0472">Membrane</keyword>
<organism evidence="2 3">
    <name type="scientific">Aedes albopictus</name>
    <name type="common">Asian tiger mosquito</name>
    <name type="synonym">Stegomyia albopicta</name>
    <dbReference type="NCBI Taxonomy" id="7160"/>
    <lineage>
        <taxon>Eukaryota</taxon>
        <taxon>Metazoa</taxon>
        <taxon>Ecdysozoa</taxon>
        <taxon>Arthropoda</taxon>
        <taxon>Hexapoda</taxon>
        <taxon>Insecta</taxon>
        <taxon>Pterygota</taxon>
        <taxon>Neoptera</taxon>
        <taxon>Endopterygota</taxon>
        <taxon>Diptera</taxon>
        <taxon>Nematocera</taxon>
        <taxon>Culicoidea</taxon>
        <taxon>Culicidae</taxon>
        <taxon>Culicinae</taxon>
        <taxon>Aedini</taxon>
        <taxon>Aedes</taxon>
        <taxon>Stegomyia</taxon>
    </lineage>
</organism>
<keyword evidence="3" id="KW-1185">Reference proteome</keyword>
<dbReference type="RefSeq" id="XP_062705099.1">
    <property type="nucleotide sequence ID" value="XM_062849115.1"/>
</dbReference>
<feature type="transmembrane region" description="Helical" evidence="1">
    <location>
        <begin position="283"/>
        <end position="303"/>
    </location>
</feature>
<reference evidence="2" key="2">
    <citation type="submission" date="2025-05" db="UniProtKB">
        <authorList>
            <consortium name="EnsemblMetazoa"/>
        </authorList>
    </citation>
    <scope>IDENTIFICATION</scope>
    <source>
        <strain evidence="2">Foshan</strain>
    </source>
</reference>
<keyword evidence="1" id="KW-1133">Transmembrane helix</keyword>
<feature type="transmembrane region" description="Helical" evidence="1">
    <location>
        <begin position="195"/>
        <end position="224"/>
    </location>
</feature>
<evidence type="ECO:0000313" key="3">
    <source>
        <dbReference type="Proteomes" id="UP000069940"/>
    </source>
</evidence>
<dbReference type="EnsemblMetazoa" id="AALFPA23_022480.R33383">
    <property type="protein sequence ID" value="AALFPA23_022480.P33383"/>
    <property type="gene ID" value="AALFPA23_022480"/>
</dbReference>
<accession>A0ABM1ZXC8</accession>
<reference evidence="3" key="1">
    <citation type="journal article" date="2015" name="Proc. Natl. Acad. Sci. U.S.A.">
        <title>Genome sequence of the Asian Tiger mosquito, Aedes albopictus, reveals insights into its biology, genetics, and evolution.</title>
        <authorList>
            <person name="Chen X.G."/>
            <person name="Jiang X."/>
            <person name="Gu J."/>
            <person name="Xu M."/>
            <person name="Wu Y."/>
            <person name="Deng Y."/>
            <person name="Zhang C."/>
            <person name="Bonizzoni M."/>
            <person name="Dermauw W."/>
            <person name="Vontas J."/>
            <person name="Armbruster P."/>
            <person name="Huang X."/>
            <person name="Yang Y."/>
            <person name="Zhang H."/>
            <person name="He W."/>
            <person name="Peng H."/>
            <person name="Liu Y."/>
            <person name="Wu K."/>
            <person name="Chen J."/>
            <person name="Lirakis M."/>
            <person name="Topalis P."/>
            <person name="Van Leeuwen T."/>
            <person name="Hall A.B."/>
            <person name="Jiang X."/>
            <person name="Thorpe C."/>
            <person name="Mueller R.L."/>
            <person name="Sun C."/>
            <person name="Waterhouse R.M."/>
            <person name="Yan G."/>
            <person name="Tu Z.J."/>
            <person name="Fang X."/>
            <person name="James A.A."/>
        </authorList>
    </citation>
    <scope>NUCLEOTIDE SEQUENCE [LARGE SCALE GENOMIC DNA]</scope>
    <source>
        <strain evidence="3">Foshan</strain>
    </source>
</reference>
<feature type="transmembrane region" description="Helical" evidence="1">
    <location>
        <begin position="154"/>
        <end position="175"/>
    </location>
</feature>